<dbReference type="InterPro" id="IPR022059">
    <property type="entry name" value="DUF3615"/>
</dbReference>
<dbReference type="OrthoDB" id="605427at2759"/>
<proteinExistence type="predicted"/>
<evidence type="ECO:0000313" key="4">
    <source>
        <dbReference type="Proteomes" id="UP000008810"/>
    </source>
</evidence>
<reference evidence="2 3" key="1">
    <citation type="journal article" date="2010" name="Nature">
        <title>Genome sequencing and analysis of the model grass Brachypodium distachyon.</title>
        <authorList>
            <consortium name="International Brachypodium Initiative"/>
        </authorList>
    </citation>
    <scope>NUCLEOTIDE SEQUENCE [LARGE SCALE GENOMIC DNA]</scope>
    <source>
        <strain evidence="2 3">Bd21</strain>
    </source>
</reference>
<dbReference type="PANTHER" id="PTHR34710">
    <property type="entry name" value="OS03G0834100 PROTEIN"/>
    <property type="match status" value="1"/>
</dbReference>
<dbReference type="ExpressionAtlas" id="A0A0Q3P8W7">
    <property type="expression patterns" value="baseline"/>
</dbReference>
<feature type="domain" description="DUF3615" evidence="1">
    <location>
        <begin position="14"/>
        <end position="82"/>
    </location>
</feature>
<accession>A0A0Q3P8W7</accession>
<evidence type="ECO:0000313" key="2">
    <source>
        <dbReference type="EMBL" id="KQJ85409.1"/>
    </source>
</evidence>
<evidence type="ECO:0000313" key="3">
    <source>
        <dbReference type="EnsemblPlants" id="KQJ85409"/>
    </source>
</evidence>
<dbReference type="AlphaFoldDB" id="A0A0Q3P8W7"/>
<reference evidence="3" key="3">
    <citation type="submission" date="2018-08" db="UniProtKB">
        <authorList>
            <consortium name="EnsemblPlants"/>
        </authorList>
    </citation>
    <scope>IDENTIFICATION</scope>
    <source>
        <strain evidence="3">cv. Bd21</strain>
    </source>
</reference>
<dbReference type="FunCoup" id="A0A0Q3P8W7">
    <property type="interactions" value="252"/>
</dbReference>
<dbReference type="PANTHER" id="PTHR34710:SF8">
    <property type="entry name" value="CYSTATIN DOMAIN-CONTAINING PROTEIN"/>
    <property type="match status" value="1"/>
</dbReference>
<sequence>MEAKKGMQIKVACVGLREHFWYHVSFSARRKGENERRFFAELRYDPYFHELFVETCTILEEPLCRFRSSCAFCPDDSGILHPSDVEFACGKEGHEKEFFHE</sequence>
<keyword evidence="4" id="KW-1185">Reference proteome</keyword>
<gene>
    <name evidence="2" type="ORF">BRADI_5g26855v3</name>
</gene>
<dbReference type="Pfam" id="PF12274">
    <property type="entry name" value="DUF3615"/>
    <property type="match status" value="1"/>
</dbReference>
<name>A0A0Q3P8W7_BRADI</name>
<dbReference type="InParanoid" id="A0A0Q3P8W7"/>
<dbReference type="EMBL" id="CM000884">
    <property type="protein sequence ID" value="KQJ85409.1"/>
    <property type="molecule type" value="Genomic_DNA"/>
</dbReference>
<dbReference type="EnsemblPlants" id="KQJ85409">
    <property type="protein sequence ID" value="KQJ85409"/>
    <property type="gene ID" value="BRADI_5g26855v3"/>
</dbReference>
<dbReference type="Proteomes" id="UP000008810">
    <property type="component" value="Chromosome 5"/>
</dbReference>
<feature type="non-terminal residue" evidence="2">
    <location>
        <position position="101"/>
    </location>
</feature>
<reference evidence="2" key="2">
    <citation type="submission" date="2017-06" db="EMBL/GenBank/DDBJ databases">
        <title>WGS assembly of Brachypodium distachyon.</title>
        <authorList>
            <consortium name="The International Brachypodium Initiative"/>
            <person name="Lucas S."/>
            <person name="Harmon-Smith M."/>
            <person name="Lail K."/>
            <person name="Tice H."/>
            <person name="Grimwood J."/>
            <person name="Bruce D."/>
            <person name="Barry K."/>
            <person name="Shu S."/>
            <person name="Lindquist E."/>
            <person name="Wang M."/>
            <person name="Pitluck S."/>
            <person name="Vogel J.P."/>
            <person name="Garvin D.F."/>
            <person name="Mockler T.C."/>
            <person name="Schmutz J."/>
            <person name="Rokhsar D."/>
            <person name="Bevan M.W."/>
        </authorList>
    </citation>
    <scope>NUCLEOTIDE SEQUENCE</scope>
    <source>
        <strain evidence="2">Bd21</strain>
    </source>
</reference>
<protein>
    <recommendedName>
        <fullName evidence="1">DUF3615 domain-containing protein</fullName>
    </recommendedName>
</protein>
<evidence type="ECO:0000259" key="1">
    <source>
        <dbReference type="Pfam" id="PF12274"/>
    </source>
</evidence>
<organism evidence="2">
    <name type="scientific">Brachypodium distachyon</name>
    <name type="common">Purple false brome</name>
    <name type="synonym">Trachynia distachya</name>
    <dbReference type="NCBI Taxonomy" id="15368"/>
    <lineage>
        <taxon>Eukaryota</taxon>
        <taxon>Viridiplantae</taxon>
        <taxon>Streptophyta</taxon>
        <taxon>Embryophyta</taxon>
        <taxon>Tracheophyta</taxon>
        <taxon>Spermatophyta</taxon>
        <taxon>Magnoliopsida</taxon>
        <taxon>Liliopsida</taxon>
        <taxon>Poales</taxon>
        <taxon>Poaceae</taxon>
        <taxon>BOP clade</taxon>
        <taxon>Pooideae</taxon>
        <taxon>Stipodae</taxon>
        <taxon>Brachypodieae</taxon>
        <taxon>Brachypodium</taxon>
    </lineage>
</organism>
<dbReference type="Gramene" id="KQJ85409">
    <property type="protein sequence ID" value="KQJ85409"/>
    <property type="gene ID" value="BRADI_5g26855v3"/>
</dbReference>